<organism evidence="1 2">
    <name type="scientific">Micromonospora pisi</name>
    <dbReference type="NCBI Taxonomy" id="589240"/>
    <lineage>
        <taxon>Bacteria</taxon>
        <taxon>Bacillati</taxon>
        <taxon>Actinomycetota</taxon>
        <taxon>Actinomycetes</taxon>
        <taxon>Micromonosporales</taxon>
        <taxon>Micromonosporaceae</taxon>
        <taxon>Micromonospora</taxon>
    </lineage>
</organism>
<protein>
    <recommendedName>
        <fullName evidence="3">AbrB family looped-hinge helix DNA binding protein</fullName>
    </recommendedName>
</protein>
<gene>
    <name evidence="1" type="ORF">BDK92_0894</name>
</gene>
<sequence>MPRLMAARERSSTYGFAAIDDRGRIAARLIFGALGWVPGTTVACRERGGLVVVSADRGGPIRVSLKGHLRLPAPVRRWCGLEAGSRVLLVADPDMGRLVVHPPAALDAMISRYYADVFGGDAV</sequence>
<reference evidence="1 2" key="1">
    <citation type="submission" date="2018-10" db="EMBL/GenBank/DDBJ databases">
        <title>Sequencing the genomes of 1000 actinobacteria strains.</title>
        <authorList>
            <person name="Klenk H.-P."/>
        </authorList>
    </citation>
    <scope>NUCLEOTIDE SEQUENCE [LARGE SCALE GENOMIC DNA]</scope>
    <source>
        <strain evidence="1 2">DSM 45175</strain>
    </source>
</reference>
<evidence type="ECO:0000313" key="1">
    <source>
        <dbReference type="EMBL" id="RKR86650.1"/>
    </source>
</evidence>
<keyword evidence="2" id="KW-1185">Reference proteome</keyword>
<dbReference type="Proteomes" id="UP000277671">
    <property type="component" value="Unassembled WGS sequence"/>
</dbReference>
<name>A0A495JCB9_9ACTN</name>
<accession>A0A495JCB9</accession>
<comment type="caution">
    <text evidence="1">The sequence shown here is derived from an EMBL/GenBank/DDBJ whole genome shotgun (WGS) entry which is preliminary data.</text>
</comment>
<evidence type="ECO:0000313" key="2">
    <source>
        <dbReference type="Proteomes" id="UP000277671"/>
    </source>
</evidence>
<dbReference type="EMBL" id="RBKT01000001">
    <property type="protein sequence ID" value="RKR86650.1"/>
    <property type="molecule type" value="Genomic_DNA"/>
</dbReference>
<proteinExistence type="predicted"/>
<dbReference type="AlphaFoldDB" id="A0A495JCB9"/>
<evidence type="ECO:0008006" key="3">
    <source>
        <dbReference type="Google" id="ProtNLM"/>
    </source>
</evidence>